<dbReference type="InterPro" id="IPR008906">
    <property type="entry name" value="HATC_C_dom"/>
</dbReference>
<feature type="region of interest" description="Disordered" evidence="6">
    <location>
        <begin position="54"/>
        <end position="84"/>
    </location>
</feature>
<dbReference type="SUPFAM" id="SSF53098">
    <property type="entry name" value="Ribonuclease H-like"/>
    <property type="match status" value="1"/>
</dbReference>
<feature type="compositionally biased region" description="Polar residues" evidence="6">
    <location>
        <begin position="75"/>
        <end position="84"/>
    </location>
</feature>
<dbReference type="Gene3D" id="1.10.10.1070">
    <property type="entry name" value="Zinc finger, BED domain-containing"/>
    <property type="match status" value="1"/>
</dbReference>
<organism evidence="8 9">
    <name type="scientific">Aphis craccivora</name>
    <name type="common">Cowpea aphid</name>
    <dbReference type="NCBI Taxonomy" id="307492"/>
    <lineage>
        <taxon>Eukaryota</taxon>
        <taxon>Metazoa</taxon>
        <taxon>Ecdysozoa</taxon>
        <taxon>Arthropoda</taxon>
        <taxon>Hexapoda</taxon>
        <taxon>Insecta</taxon>
        <taxon>Pterygota</taxon>
        <taxon>Neoptera</taxon>
        <taxon>Paraneoptera</taxon>
        <taxon>Hemiptera</taxon>
        <taxon>Sternorrhyncha</taxon>
        <taxon>Aphidomorpha</taxon>
        <taxon>Aphidoidea</taxon>
        <taxon>Aphididae</taxon>
        <taxon>Aphidini</taxon>
        <taxon>Aphis</taxon>
        <taxon>Aphis</taxon>
    </lineage>
</organism>
<evidence type="ECO:0000256" key="6">
    <source>
        <dbReference type="SAM" id="MobiDB-lite"/>
    </source>
</evidence>
<reference evidence="8 9" key="1">
    <citation type="submission" date="2019-08" db="EMBL/GenBank/DDBJ databases">
        <title>Whole genome of Aphis craccivora.</title>
        <authorList>
            <person name="Voronova N.V."/>
            <person name="Shulinski R.S."/>
            <person name="Bandarenka Y.V."/>
            <person name="Zhorov D.G."/>
            <person name="Warner D."/>
        </authorList>
    </citation>
    <scope>NUCLEOTIDE SEQUENCE [LARGE SCALE GENOMIC DNA]</scope>
    <source>
        <strain evidence="8">180601</strain>
        <tissue evidence="8">Whole Body</tissue>
    </source>
</reference>
<accession>A0A6G0WP20</accession>
<evidence type="ECO:0000256" key="4">
    <source>
        <dbReference type="ARBA" id="ARBA00022833"/>
    </source>
</evidence>
<dbReference type="EMBL" id="VUJU01008548">
    <property type="protein sequence ID" value="KAF0729118.1"/>
    <property type="molecule type" value="Genomic_DNA"/>
</dbReference>
<evidence type="ECO:0000313" key="9">
    <source>
        <dbReference type="Proteomes" id="UP000478052"/>
    </source>
</evidence>
<sequence>MGRKSTNPVEKMFFLYNISTNSCICQVSRCASSIKGRHSATLERHVQRIHPKQYEELQERKKMSNEVETPENEDPTSSSTKQASINTMKHFNLTTVKKTIRVNMEYQDLLDGCTEMVTNNGRPFCAVDDSGFRKIINPLLTQFGPEYTINVKNVKENIVTKGNQIIKNISEDVKGKLLSLKLDCVTRQNRSILGINVQYMDNNDYVVLKTLAMTQIDVKHTSENLKHAVCEVLKKFKISKNQIFSITCDNANNLIKLTRILREPDAIDYTYSESDDSESDIDIDNVDANDVTDGEPDSSQEMETSILEDVMLEALAPDSEPLTKCIRCSAHTVQCCVIDALKIESVQELLKKVKSIVKKLRTRTFMVKLKKKGLKMPKIDIEPRWNTSYDMLDRFLEHKTFCKNKEDKYPELKLDECDWIAVLGIVKALKPVKIATMELQGRTVNLRTFYSVWCKLRESLVLETSDLAMSMLNQMNKRHTMYLDPSYQGILTVDAKQQAKLHLAKTWKLLGHLNTNVIPAHVETINNQNLSDDDLDITDSFESFLRSHSSTPTATTSNPSAPSIETILEQYDRVPYQSYKLDIMKYWTTNKHIMPELYELAKVLMAIPATQVSVERCFSGLKFILSDLRSTMSKDLVEHIMVIRGNNKL</sequence>
<keyword evidence="5" id="KW-0539">Nucleus</keyword>
<gene>
    <name evidence="8" type="ORF">FWK35_00029359</name>
</gene>
<dbReference type="AlphaFoldDB" id="A0A6G0WP20"/>
<dbReference type="InterPro" id="IPR012337">
    <property type="entry name" value="RNaseH-like_sf"/>
</dbReference>
<keyword evidence="2" id="KW-0479">Metal-binding</keyword>
<dbReference type="GO" id="GO:0046983">
    <property type="term" value="F:protein dimerization activity"/>
    <property type="evidence" value="ECO:0007669"/>
    <property type="project" value="InterPro"/>
</dbReference>
<dbReference type="InterPro" id="IPR052035">
    <property type="entry name" value="ZnF_BED_domain_contain"/>
</dbReference>
<dbReference type="PANTHER" id="PTHR46481:SF10">
    <property type="entry name" value="ZINC FINGER BED DOMAIN-CONTAINING PROTEIN 39"/>
    <property type="match status" value="1"/>
</dbReference>
<dbReference type="PANTHER" id="PTHR46481">
    <property type="entry name" value="ZINC FINGER BED DOMAIN-CONTAINING PROTEIN 4"/>
    <property type="match status" value="1"/>
</dbReference>
<evidence type="ECO:0000259" key="7">
    <source>
        <dbReference type="Pfam" id="PF05699"/>
    </source>
</evidence>
<dbReference type="Pfam" id="PF05699">
    <property type="entry name" value="Dimer_Tnp_hAT"/>
    <property type="match status" value="1"/>
</dbReference>
<feature type="compositionally biased region" description="Basic and acidic residues" evidence="6">
    <location>
        <begin position="54"/>
        <end position="65"/>
    </location>
</feature>
<feature type="domain" description="HAT C-terminal dimerisation" evidence="7">
    <location>
        <begin position="568"/>
        <end position="646"/>
    </location>
</feature>
<evidence type="ECO:0000256" key="5">
    <source>
        <dbReference type="ARBA" id="ARBA00023242"/>
    </source>
</evidence>
<feature type="region of interest" description="Disordered" evidence="6">
    <location>
        <begin position="271"/>
        <end position="300"/>
    </location>
</feature>
<keyword evidence="4" id="KW-0862">Zinc</keyword>
<evidence type="ECO:0000313" key="8">
    <source>
        <dbReference type="EMBL" id="KAF0729118.1"/>
    </source>
</evidence>
<comment type="caution">
    <text evidence="8">The sequence shown here is derived from an EMBL/GenBank/DDBJ whole genome shotgun (WGS) entry which is preliminary data.</text>
</comment>
<name>A0A6G0WP20_APHCR</name>
<proteinExistence type="predicted"/>
<comment type="subcellular location">
    <subcellularLocation>
        <location evidence="1">Nucleus</location>
    </subcellularLocation>
</comment>
<dbReference type="GO" id="GO:0005634">
    <property type="term" value="C:nucleus"/>
    <property type="evidence" value="ECO:0007669"/>
    <property type="project" value="UniProtKB-SubCell"/>
</dbReference>
<dbReference type="OrthoDB" id="6614227at2759"/>
<evidence type="ECO:0000256" key="1">
    <source>
        <dbReference type="ARBA" id="ARBA00004123"/>
    </source>
</evidence>
<keyword evidence="9" id="KW-1185">Reference proteome</keyword>
<dbReference type="GO" id="GO:0008270">
    <property type="term" value="F:zinc ion binding"/>
    <property type="evidence" value="ECO:0007669"/>
    <property type="project" value="UniProtKB-KW"/>
</dbReference>
<protein>
    <submittedName>
        <fullName evidence="8">Zinc finger BED domain-containing protein RICESLEEPER 1-like isoform X1</fullName>
    </submittedName>
</protein>
<feature type="compositionally biased region" description="Acidic residues" evidence="6">
    <location>
        <begin position="273"/>
        <end position="300"/>
    </location>
</feature>
<evidence type="ECO:0000256" key="2">
    <source>
        <dbReference type="ARBA" id="ARBA00022723"/>
    </source>
</evidence>
<keyword evidence="3" id="KW-0863">Zinc-finger</keyword>
<dbReference type="Proteomes" id="UP000478052">
    <property type="component" value="Unassembled WGS sequence"/>
</dbReference>
<evidence type="ECO:0000256" key="3">
    <source>
        <dbReference type="ARBA" id="ARBA00022771"/>
    </source>
</evidence>